<name>A0ABD1YXX5_9MARC</name>
<evidence type="ECO:0000256" key="4">
    <source>
        <dbReference type="ARBA" id="ARBA00050501"/>
    </source>
</evidence>
<dbReference type="InterPro" id="IPR001307">
    <property type="entry name" value="Thiosulphate_STrfase_CS"/>
</dbReference>
<dbReference type="PANTHER" id="PTHR11364:SF27">
    <property type="entry name" value="SULFURTRANSFERASE"/>
    <property type="match status" value="1"/>
</dbReference>
<keyword evidence="1 6" id="KW-0808">Transferase</keyword>
<keyword evidence="2" id="KW-0677">Repeat</keyword>
<proteinExistence type="predicted"/>
<gene>
    <name evidence="9" type="ORF">R1flu_006900</name>
</gene>
<feature type="compositionally biased region" description="Polar residues" evidence="7">
    <location>
        <begin position="190"/>
        <end position="202"/>
    </location>
</feature>
<reference evidence="9 10" key="1">
    <citation type="submission" date="2024-09" db="EMBL/GenBank/DDBJ databases">
        <title>Chromosome-scale assembly of Riccia fluitans.</title>
        <authorList>
            <person name="Paukszto L."/>
            <person name="Sawicki J."/>
            <person name="Karawczyk K."/>
            <person name="Piernik-Szablinska J."/>
            <person name="Szczecinska M."/>
            <person name="Mazdziarz M."/>
        </authorList>
    </citation>
    <scope>NUCLEOTIDE SEQUENCE [LARGE SCALE GENOMIC DNA]</scope>
    <source>
        <strain evidence="9">Rf_01</strain>
        <tissue evidence="9">Aerial parts of the thallus</tissue>
    </source>
</reference>
<dbReference type="InterPro" id="IPR045078">
    <property type="entry name" value="TST/MPST-like"/>
</dbReference>
<dbReference type="EMBL" id="JBHFFA010000003">
    <property type="protein sequence ID" value="KAL2635421.1"/>
    <property type="molecule type" value="Genomic_DNA"/>
</dbReference>
<dbReference type="PROSITE" id="PS00683">
    <property type="entry name" value="RHODANESE_2"/>
    <property type="match status" value="1"/>
</dbReference>
<evidence type="ECO:0000256" key="2">
    <source>
        <dbReference type="ARBA" id="ARBA00022737"/>
    </source>
</evidence>
<dbReference type="SMART" id="SM00450">
    <property type="entry name" value="RHOD"/>
    <property type="match status" value="2"/>
</dbReference>
<comment type="function">
    <text evidence="5">Catalyzes the transfer of a sulfur ion from a donor to cyanide or to other thiol compounds. Substrate preference is 3-mercaptopyruvate &gt; thiosulfate. Involved in embryo and seed development.</text>
</comment>
<comment type="catalytic activity">
    <reaction evidence="4">
        <text>2-oxo-3-sulfanylpropanoate + [thioredoxin]-dithiol = [thioredoxin]-disulfide + hydrogen sulfide + pyruvate + H(+)</text>
        <dbReference type="Rhea" id="RHEA:21740"/>
        <dbReference type="Rhea" id="RHEA-COMP:10698"/>
        <dbReference type="Rhea" id="RHEA-COMP:10700"/>
        <dbReference type="ChEBI" id="CHEBI:15361"/>
        <dbReference type="ChEBI" id="CHEBI:15378"/>
        <dbReference type="ChEBI" id="CHEBI:29919"/>
        <dbReference type="ChEBI" id="CHEBI:29950"/>
        <dbReference type="ChEBI" id="CHEBI:50058"/>
        <dbReference type="ChEBI" id="CHEBI:57678"/>
        <dbReference type="EC" id="2.8.1.2"/>
    </reaction>
</comment>
<feature type="domain" description="Rhodanese" evidence="8">
    <location>
        <begin position="397"/>
        <end position="511"/>
    </location>
</feature>
<organism evidence="9 10">
    <name type="scientific">Riccia fluitans</name>
    <dbReference type="NCBI Taxonomy" id="41844"/>
    <lineage>
        <taxon>Eukaryota</taxon>
        <taxon>Viridiplantae</taxon>
        <taxon>Streptophyta</taxon>
        <taxon>Embryophyta</taxon>
        <taxon>Marchantiophyta</taxon>
        <taxon>Marchantiopsida</taxon>
        <taxon>Marchantiidae</taxon>
        <taxon>Marchantiales</taxon>
        <taxon>Ricciaceae</taxon>
        <taxon>Riccia</taxon>
    </lineage>
</organism>
<dbReference type="SUPFAM" id="SSF52821">
    <property type="entry name" value="Rhodanese/Cell cycle control phosphatase"/>
    <property type="match status" value="2"/>
</dbReference>
<dbReference type="AlphaFoldDB" id="A0ABD1YXX5"/>
<sequence>MHNLQHKVVQMEEEQSGIRAPLGVQIRKGTIEQGILNEFQEMKMEMHNLQHKLHKRCVQISRSDNYILSGSFVCGFYHSRKRKNMRSGLAKFYASLTRYRSASAIADSATCVSSALTLNSGNSIVASLSRSRVPAARRFSTSAAPFGRLNTFARVVERRLPAFVTAVAAVGAVSRSPVFWASPATTRKSSDVSASATGTTEDTAPAEADEDNTLESPVVSVDWLHQHLNGPNVKILDASWYMPFEGRNTLKEYQECRIPGALFFDVDGIVDPTSDLPHMLPTEAAFAAAASALGLSNEDSLIIYDGKGIFSAPRVWWMFRVFGHDKVWVLDGGLPKWRAKNYPVESSVSQDVLARIESASSSVKKIYSQEEVGPSSFKAKIREHLVWSLDQVQSNIGEKKYQHVDARSKGRFDGTAPEPRQGIRGGHVPGSVCVPFPEVLSSEGTLLGKSELADKFVGSGVSLDSPVVASCGTGVTACILALGLHRLGKKDVAVYDGSWTEWGLSPHTSVATNLPANTA</sequence>
<dbReference type="InterPro" id="IPR001763">
    <property type="entry name" value="Rhodanese-like_dom"/>
</dbReference>
<comment type="catalytic activity">
    <reaction evidence="3">
        <text>thiosulfate + hydrogen cyanide = thiocyanate + sulfite + 2 H(+)</text>
        <dbReference type="Rhea" id="RHEA:16881"/>
        <dbReference type="ChEBI" id="CHEBI:15378"/>
        <dbReference type="ChEBI" id="CHEBI:17359"/>
        <dbReference type="ChEBI" id="CHEBI:18022"/>
        <dbReference type="ChEBI" id="CHEBI:18407"/>
        <dbReference type="ChEBI" id="CHEBI:33542"/>
        <dbReference type="EC" id="2.8.1.1"/>
    </reaction>
</comment>
<dbReference type="CDD" id="cd01449">
    <property type="entry name" value="TST_Repeat_2"/>
    <property type="match status" value="1"/>
</dbReference>
<protein>
    <recommendedName>
        <fullName evidence="6">Sulfurtransferase</fullName>
    </recommendedName>
</protein>
<comment type="caution">
    <text evidence="9">The sequence shown here is derived from an EMBL/GenBank/DDBJ whole genome shotgun (WGS) entry which is preliminary data.</text>
</comment>
<dbReference type="GO" id="GO:0048608">
    <property type="term" value="P:reproductive structure development"/>
    <property type="evidence" value="ECO:0007669"/>
    <property type="project" value="UniProtKB-ARBA"/>
</dbReference>
<dbReference type="FunFam" id="3.40.250.10:FF:000001">
    <property type="entry name" value="Sulfurtransferase"/>
    <property type="match status" value="1"/>
</dbReference>
<evidence type="ECO:0000256" key="6">
    <source>
        <dbReference type="RuleBase" id="RU000507"/>
    </source>
</evidence>
<feature type="region of interest" description="Disordered" evidence="7">
    <location>
        <begin position="190"/>
        <end position="214"/>
    </location>
</feature>
<dbReference type="PROSITE" id="PS50206">
    <property type="entry name" value="RHODANESE_3"/>
    <property type="match status" value="2"/>
</dbReference>
<evidence type="ECO:0000256" key="1">
    <source>
        <dbReference type="ARBA" id="ARBA00022679"/>
    </source>
</evidence>
<dbReference type="GO" id="GO:0005737">
    <property type="term" value="C:cytoplasm"/>
    <property type="evidence" value="ECO:0007669"/>
    <property type="project" value="UniProtKB-ARBA"/>
</dbReference>
<evidence type="ECO:0000256" key="3">
    <source>
        <dbReference type="ARBA" id="ARBA00047549"/>
    </source>
</evidence>
<dbReference type="Pfam" id="PF00581">
    <property type="entry name" value="Rhodanese"/>
    <property type="match status" value="2"/>
</dbReference>
<dbReference type="GO" id="GO:0004792">
    <property type="term" value="F:thiosulfate-cyanide sulfurtransferase activity"/>
    <property type="evidence" value="ECO:0007669"/>
    <property type="project" value="UniProtKB-EC"/>
</dbReference>
<dbReference type="PANTHER" id="PTHR11364">
    <property type="entry name" value="THIOSULFATE SULFERTANSFERASE"/>
    <property type="match status" value="1"/>
</dbReference>
<evidence type="ECO:0000313" key="10">
    <source>
        <dbReference type="Proteomes" id="UP001605036"/>
    </source>
</evidence>
<dbReference type="FunFam" id="3.40.250.10:FF:000019">
    <property type="entry name" value="Sulfurtransferase"/>
    <property type="match status" value="1"/>
</dbReference>
<dbReference type="CDD" id="cd01448">
    <property type="entry name" value="TST_Repeat_1"/>
    <property type="match status" value="1"/>
</dbReference>
<evidence type="ECO:0000313" key="9">
    <source>
        <dbReference type="EMBL" id="KAL2635421.1"/>
    </source>
</evidence>
<dbReference type="Proteomes" id="UP001605036">
    <property type="component" value="Unassembled WGS sequence"/>
</dbReference>
<dbReference type="GO" id="GO:0009791">
    <property type="term" value="P:post-embryonic development"/>
    <property type="evidence" value="ECO:0007669"/>
    <property type="project" value="UniProtKB-ARBA"/>
</dbReference>
<evidence type="ECO:0000256" key="7">
    <source>
        <dbReference type="SAM" id="MobiDB-lite"/>
    </source>
</evidence>
<evidence type="ECO:0000256" key="5">
    <source>
        <dbReference type="ARBA" id="ARBA00054064"/>
    </source>
</evidence>
<feature type="domain" description="Rhodanese" evidence="8">
    <location>
        <begin position="229"/>
        <end position="346"/>
    </location>
</feature>
<keyword evidence="10" id="KW-1185">Reference proteome</keyword>
<dbReference type="InterPro" id="IPR036873">
    <property type="entry name" value="Rhodanese-like_dom_sf"/>
</dbReference>
<accession>A0ABD1YXX5</accession>
<evidence type="ECO:0000259" key="8">
    <source>
        <dbReference type="PROSITE" id="PS50206"/>
    </source>
</evidence>
<dbReference type="Gene3D" id="3.40.250.10">
    <property type="entry name" value="Rhodanese-like domain"/>
    <property type="match status" value="2"/>
</dbReference>
<dbReference type="GO" id="GO:0016784">
    <property type="term" value="F:3-mercaptopyruvate sulfurtransferase activity"/>
    <property type="evidence" value="ECO:0007669"/>
    <property type="project" value="UniProtKB-EC"/>
</dbReference>